<evidence type="ECO:0000313" key="1">
    <source>
        <dbReference type="EMBL" id="KAJ8677817.1"/>
    </source>
</evidence>
<dbReference type="Proteomes" id="UP001239111">
    <property type="component" value="Chromosome 2"/>
</dbReference>
<protein>
    <submittedName>
        <fullName evidence="1">Uncharacterized protein</fullName>
    </submittedName>
</protein>
<keyword evidence="2" id="KW-1185">Reference proteome</keyword>
<dbReference type="EMBL" id="CM056742">
    <property type="protein sequence ID" value="KAJ8677817.1"/>
    <property type="molecule type" value="Genomic_DNA"/>
</dbReference>
<organism evidence="1 2">
    <name type="scientific">Eretmocerus hayati</name>
    <dbReference type="NCBI Taxonomy" id="131215"/>
    <lineage>
        <taxon>Eukaryota</taxon>
        <taxon>Metazoa</taxon>
        <taxon>Ecdysozoa</taxon>
        <taxon>Arthropoda</taxon>
        <taxon>Hexapoda</taxon>
        <taxon>Insecta</taxon>
        <taxon>Pterygota</taxon>
        <taxon>Neoptera</taxon>
        <taxon>Endopterygota</taxon>
        <taxon>Hymenoptera</taxon>
        <taxon>Apocrita</taxon>
        <taxon>Proctotrupomorpha</taxon>
        <taxon>Chalcidoidea</taxon>
        <taxon>Aphelinidae</taxon>
        <taxon>Aphelininae</taxon>
        <taxon>Eretmocerus</taxon>
    </lineage>
</organism>
<sequence length="670" mass="74934">MSDITQKVSVRRCFVPTCVNTTANPDKMFFCAPKDPLMRKKWFENVGRSDYSPASKSTYLCCGDHFSLEEDMDNFVRYSIMASTGLKAPKRLKKTAVPQRYGTNRIPSWRSQNQQALESSMLREPQVDIPEQVMMHMLSADSPHKRIALGNITDSPDKMNSTTKLISPKKRSISFTNIKLNTKKAKVDDTVYAHTNTTNQGPFSQKSQDSPRKVYRNFGGIFGEAQCQVVPFCDTSDEFDENNHAMEHTDSCKFRSCETESLHDELYFDNSYQQSEHLLTAEGGSLSLDESADDMTCSSDFVNENSLASELFQDIQTNTMSTDDPYSNVIDIESRALGDDSTIGIQSNSSISVQVCGKSTQTEFDSFSEHQHITSSDELRVDDSHSKRSVGIQVRRALLKPHYRSIKIQCALKPPTLDQSSQCHCSDIVGIVNRACSPIFRVPREPIQPRLSETSSSAAGSTPRSIDDYQPSQSTHSESSIVKNLPIAFRARYSHVYAIIDAFEIQIERPSNPVHQALTWSDYKKCNTLKFLMVCTPDGTVILVSEAFGGRISDCELFEQSGMLGRLPDNCAVMADRGFKNLQALLNGKNCTLLRPPSVLSNSKPTKLEVLETKSIASIRIHVERVIGRLREFRLLTPHSTIDTHLMAHVNSAVQTVAGLINMHKSIIKM</sequence>
<comment type="caution">
    <text evidence="1">The sequence shown here is derived from an EMBL/GenBank/DDBJ whole genome shotgun (WGS) entry which is preliminary data.</text>
</comment>
<name>A0ACC2P5V0_9HYME</name>
<gene>
    <name evidence="1" type="ORF">QAD02_013604</name>
</gene>
<reference evidence="1" key="1">
    <citation type="submission" date="2023-04" db="EMBL/GenBank/DDBJ databases">
        <title>A chromosome-level genome assembly of the parasitoid wasp Eretmocerus hayati.</title>
        <authorList>
            <person name="Zhong Y."/>
            <person name="Liu S."/>
            <person name="Liu Y."/>
        </authorList>
    </citation>
    <scope>NUCLEOTIDE SEQUENCE</scope>
    <source>
        <strain evidence="1">ZJU_SS_LIU_2023</strain>
    </source>
</reference>
<proteinExistence type="predicted"/>
<evidence type="ECO:0000313" key="2">
    <source>
        <dbReference type="Proteomes" id="UP001239111"/>
    </source>
</evidence>
<accession>A0ACC2P5V0</accession>